<protein>
    <submittedName>
        <fullName evidence="1">Uncharacterized protein</fullName>
    </submittedName>
</protein>
<sequence>MIWRAWRPHGDFRKSNLSQDKSQLPQKWVVTLLDALESLAAPWRTVKSFGGSKVKAGELSFSIWAAFVGYTFTLTFAVQGLVNTLGDLRGSLASVERINSVLSGVGIDEALAFGLEGELKQKRNG</sequence>
<comment type="caution">
    <text evidence="1">The sequence shown here is derived from an EMBL/GenBank/DDBJ whole genome shotgun (WGS) entry which is preliminary data.</text>
</comment>
<dbReference type="Proteomes" id="UP000828941">
    <property type="component" value="Chromosome 3"/>
</dbReference>
<dbReference type="EMBL" id="CM039428">
    <property type="protein sequence ID" value="KAI4351961.1"/>
    <property type="molecule type" value="Genomic_DNA"/>
</dbReference>
<name>A0ACB9PWJ7_BAUVA</name>
<proteinExistence type="predicted"/>
<organism evidence="1 2">
    <name type="scientific">Bauhinia variegata</name>
    <name type="common">Purple orchid tree</name>
    <name type="synonym">Phanera variegata</name>
    <dbReference type="NCBI Taxonomy" id="167791"/>
    <lineage>
        <taxon>Eukaryota</taxon>
        <taxon>Viridiplantae</taxon>
        <taxon>Streptophyta</taxon>
        <taxon>Embryophyta</taxon>
        <taxon>Tracheophyta</taxon>
        <taxon>Spermatophyta</taxon>
        <taxon>Magnoliopsida</taxon>
        <taxon>eudicotyledons</taxon>
        <taxon>Gunneridae</taxon>
        <taxon>Pentapetalae</taxon>
        <taxon>rosids</taxon>
        <taxon>fabids</taxon>
        <taxon>Fabales</taxon>
        <taxon>Fabaceae</taxon>
        <taxon>Cercidoideae</taxon>
        <taxon>Cercideae</taxon>
        <taxon>Bauhiniinae</taxon>
        <taxon>Bauhinia</taxon>
    </lineage>
</organism>
<evidence type="ECO:0000313" key="2">
    <source>
        <dbReference type="Proteomes" id="UP000828941"/>
    </source>
</evidence>
<evidence type="ECO:0000313" key="1">
    <source>
        <dbReference type="EMBL" id="KAI4351961.1"/>
    </source>
</evidence>
<accession>A0ACB9PWJ7</accession>
<reference evidence="1 2" key="1">
    <citation type="journal article" date="2022" name="DNA Res.">
        <title>Chromosomal-level genome assembly of the orchid tree Bauhinia variegata (Leguminosae; Cercidoideae) supports the allotetraploid origin hypothesis of Bauhinia.</title>
        <authorList>
            <person name="Zhong Y."/>
            <person name="Chen Y."/>
            <person name="Zheng D."/>
            <person name="Pang J."/>
            <person name="Liu Y."/>
            <person name="Luo S."/>
            <person name="Meng S."/>
            <person name="Qian L."/>
            <person name="Wei D."/>
            <person name="Dai S."/>
            <person name="Zhou R."/>
        </authorList>
    </citation>
    <scope>NUCLEOTIDE SEQUENCE [LARGE SCALE GENOMIC DNA]</scope>
    <source>
        <strain evidence="1">BV-YZ2020</strain>
    </source>
</reference>
<keyword evidence="2" id="KW-1185">Reference proteome</keyword>
<gene>
    <name evidence="1" type="ORF">L6164_006259</name>
</gene>